<comment type="caution">
    <text evidence="3">The sequence shown here is derived from an EMBL/GenBank/DDBJ whole genome shotgun (WGS) entry which is preliminary data.</text>
</comment>
<dbReference type="GO" id="GO:0004553">
    <property type="term" value="F:hydrolase activity, hydrolyzing O-glycosyl compounds"/>
    <property type="evidence" value="ECO:0007669"/>
    <property type="project" value="InterPro"/>
</dbReference>
<evidence type="ECO:0000313" key="3">
    <source>
        <dbReference type="EMBL" id="KAH7375393.1"/>
    </source>
</evidence>
<proteinExistence type="predicted"/>
<dbReference type="InterPro" id="IPR013320">
    <property type="entry name" value="ConA-like_dom_sf"/>
</dbReference>
<dbReference type="PANTHER" id="PTHR10963:SF60">
    <property type="entry name" value="GRAM-NEGATIVE BACTERIA-BINDING PROTEIN 1-RELATED"/>
    <property type="match status" value="1"/>
</dbReference>
<dbReference type="AlphaFoldDB" id="A0A8K0X996"/>
<dbReference type="OrthoDB" id="192832at2759"/>
<evidence type="ECO:0000259" key="2">
    <source>
        <dbReference type="PROSITE" id="PS51762"/>
    </source>
</evidence>
<keyword evidence="4" id="KW-1185">Reference proteome</keyword>
<dbReference type="InterPro" id="IPR000757">
    <property type="entry name" value="Beta-glucanase-like"/>
</dbReference>
<evidence type="ECO:0000313" key="4">
    <source>
        <dbReference type="Proteomes" id="UP000813385"/>
    </source>
</evidence>
<name>A0A8K0X996_9PEZI</name>
<feature type="signal peptide" evidence="1">
    <location>
        <begin position="1"/>
        <end position="18"/>
    </location>
</feature>
<feature type="chain" id="PRO_5035434153" evidence="1">
    <location>
        <begin position="19"/>
        <end position="283"/>
    </location>
</feature>
<accession>A0A8K0X996</accession>
<dbReference type="InterPro" id="IPR050546">
    <property type="entry name" value="Glycosyl_Hydrlase_16"/>
</dbReference>
<organism evidence="3 4">
    <name type="scientific">Plectosphaerella cucumerina</name>
    <dbReference type="NCBI Taxonomy" id="40658"/>
    <lineage>
        <taxon>Eukaryota</taxon>
        <taxon>Fungi</taxon>
        <taxon>Dikarya</taxon>
        <taxon>Ascomycota</taxon>
        <taxon>Pezizomycotina</taxon>
        <taxon>Sordariomycetes</taxon>
        <taxon>Hypocreomycetidae</taxon>
        <taxon>Glomerellales</taxon>
        <taxon>Plectosphaerellaceae</taxon>
        <taxon>Plectosphaerella</taxon>
    </lineage>
</organism>
<dbReference type="SUPFAM" id="SSF49899">
    <property type="entry name" value="Concanavalin A-like lectins/glucanases"/>
    <property type="match status" value="1"/>
</dbReference>
<gene>
    <name evidence="3" type="ORF">B0T11DRAFT_345383</name>
</gene>
<dbReference type="GO" id="GO:0005975">
    <property type="term" value="P:carbohydrate metabolic process"/>
    <property type="evidence" value="ECO:0007669"/>
    <property type="project" value="InterPro"/>
</dbReference>
<reference evidence="3" key="1">
    <citation type="journal article" date="2021" name="Nat. Commun.">
        <title>Genetic determinants of endophytism in the Arabidopsis root mycobiome.</title>
        <authorList>
            <person name="Mesny F."/>
            <person name="Miyauchi S."/>
            <person name="Thiergart T."/>
            <person name="Pickel B."/>
            <person name="Atanasova L."/>
            <person name="Karlsson M."/>
            <person name="Huettel B."/>
            <person name="Barry K.W."/>
            <person name="Haridas S."/>
            <person name="Chen C."/>
            <person name="Bauer D."/>
            <person name="Andreopoulos W."/>
            <person name="Pangilinan J."/>
            <person name="LaButti K."/>
            <person name="Riley R."/>
            <person name="Lipzen A."/>
            <person name="Clum A."/>
            <person name="Drula E."/>
            <person name="Henrissat B."/>
            <person name="Kohler A."/>
            <person name="Grigoriev I.V."/>
            <person name="Martin F.M."/>
            <person name="Hacquard S."/>
        </authorList>
    </citation>
    <scope>NUCLEOTIDE SEQUENCE</scope>
    <source>
        <strain evidence="3">MPI-CAGE-AT-0016</strain>
    </source>
</reference>
<protein>
    <submittedName>
        <fullName evidence="3">Concanavalin A-like lectin/glucanase domain-containing protein</fullName>
    </submittedName>
</protein>
<dbReference type="PROSITE" id="PS51762">
    <property type="entry name" value="GH16_2"/>
    <property type="match status" value="1"/>
</dbReference>
<feature type="domain" description="GH16" evidence="2">
    <location>
        <begin position="21"/>
        <end position="283"/>
    </location>
</feature>
<dbReference type="Gene3D" id="2.60.120.200">
    <property type="match status" value="1"/>
</dbReference>
<dbReference type="Proteomes" id="UP000813385">
    <property type="component" value="Unassembled WGS sequence"/>
</dbReference>
<dbReference type="EMBL" id="JAGPXD010000001">
    <property type="protein sequence ID" value="KAH7375393.1"/>
    <property type="molecule type" value="Genomic_DNA"/>
</dbReference>
<keyword evidence="1" id="KW-0732">Signal</keyword>
<dbReference type="PANTHER" id="PTHR10963">
    <property type="entry name" value="GLYCOSYL HYDROLASE-RELATED"/>
    <property type="match status" value="1"/>
</dbReference>
<sequence>MKLSFASVLPLFMLGAAATNPLWTTSFSGPAGSSPDWNAWNAVLALNTNGDIQEYTASPTNLRLSGHDTLQIIPLRDPATGRWTSGRVESKGAWAPPPGRRLRIQANLRLGQGSPGLRQGLWPAFWVLGDDMRHGRPWPVCGEMDIFEHRNGESQVHGVMHCGTVPETEAGWHGGVCNEPSGIKSKVDLHDIYGWHTWTLVWDRTPGEWRKESITWLKNGVPFHVVDGNTIGDEAVWASLAHKKFYILLNVAIGGKFPGMPNGETQDGEAGMLEVRNLGVYEE</sequence>
<evidence type="ECO:0000256" key="1">
    <source>
        <dbReference type="SAM" id="SignalP"/>
    </source>
</evidence>